<keyword evidence="3" id="KW-0547">Nucleotide-binding</keyword>
<evidence type="ECO:0000313" key="7">
    <source>
        <dbReference type="EMBL" id="RYJ19548.1"/>
    </source>
</evidence>
<keyword evidence="5" id="KW-0029">Amino-acid transport</keyword>
<evidence type="ECO:0000256" key="1">
    <source>
        <dbReference type="ARBA" id="ARBA00005417"/>
    </source>
</evidence>
<dbReference type="GO" id="GO:0005524">
    <property type="term" value="F:ATP binding"/>
    <property type="evidence" value="ECO:0007669"/>
    <property type="project" value="UniProtKB-KW"/>
</dbReference>
<dbReference type="PROSITE" id="PS00211">
    <property type="entry name" value="ABC_TRANSPORTER_1"/>
    <property type="match status" value="1"/>
</dbReference>
<dbReference type="GO" id="GO:0015658">
    <property type="term" value="F:branched-chain amino acid transmembrane transporter activity"/>
    <property type="evidence" value="ECO:0007669"/>
    <property type="project" value="TreeGrafter"/>
</dbReference>
<dbReference type="SUPFAM" id="SSF52540">
    <property type="entry name" value="P-loop containing nucleoside triphosphate hydrolases"/>
    <property type="match status" value="1"/>
</dbReference>
<sequence length="241" mass="25766">MSDPLLSVRGLVSGYGSTRVLQGVDIDVPSGSVVTLIGRNGVGKTTTLRTIHGSVAPTEGSVMFDGTDITDYSPEQTAREGIALVPEDRRVFPGLTVRENVEIGRIGGRRDTTKPAVEEIISEFENLRRHRESNGSALSGGEQQMLAIARALVSAPDLLMLDEPTEGLAPSIVQQVQRKIASLNDEGVTILLVEQNVQVALDTADYVYILDKGQVVHEGSADDVAANDDVLDRYLGVSAVE</sequence>
<dbReference type="EMBL" id="RZHH01000001">
    <property type="protein sequence ID" value="RYJ19548.1"/>
    <property type="molecule type" value="Genomic_DNA"/>
</dbReference>
<dbReference type="GO" id="GO:0015807">
    <property type="term" value="P:L-amino acid transport"/>
    <property type="evidence" value="ECO:0007669"/>
    <property type="project" value="TreeGrafter"/>
</dbReference>
<dbReference type="InterPro" id="IPR052156">
    <property type="entry name" value="BCAA_Transport_ATP-bd_LivF"/>
</dbReference>
<reference evidence="7 8" key="1">
    <citation type="submission" date="2018-12" db="EMBL/GenBank/DDBJ databases">
        <title>Genome analysis provides insights into bioremediation potentialities of Halogeometricum borinquense strain N11.</title>
        <authorList>
            <person name="Najjari A."/>
            <person name="Youssef N."/>
            <person name="Fhoula I."/>
            <person name="Ben Dhia O."/>
            <person name="Mahjoubi M."/>
            <person name="Ouzari H.I."/>
            <person name="Cherif A."/>
        </authorList>
    </citation>
    <scope>NUCLEOTIDE SEQUENCE [LARGE SCALE GENOMIC DNA]</scope>
    <source>
        <strain evidence="7 8">N11</strain>
    </source>
</reference>
<evidence type="ECO:0000256" key="4">
    <source>
        <dbReference type="ARBA" id="ARBA00022840"/>
    </source>
</evidence>
<keyword evidence="2" id="KW-0813">Transport</keyword>
<dbReference type="PANTHER" id="PTHR43820:SF4">
    <property type="entry name" value="HIGH-AFFINITY BRANCHED-CHAIN AMINO ACID TRANSPORT ATP-BINDING PROTEIN LIVF"/>
    <property type="match status" value="1"/>
</dbReference>
<dbReference type="PANTHER" id="PTHR43820">
    <property type="entry name" value="HIGH-AFFINITY BRANCHED-CHAIN AMINO ACID TRANSPORT ATP-BINDING PROTEIN LIVF"/>
    <property type="match status" value="1"/>
</dbReference>
<dbReference type="SMART" id="SM00382">
    <property type="entry name" value="AAA"/>
    <property type="match status" value="1"/>
</dbReference>
<gene>
    <name evidence="7" type="ORF">ELS19_00700</name>
</gene>
<dbReference type="InterPro" id="IPR017871">
    <property type="entry name" value="ABC_transporter-like_CS"/>
</dbReference>
<dbReference type="OMA" id="GRALMMD"/>
<name>A0A482TGH5_9EURY</name>
<protein>
    <submittedName>
        <fullName evidence="7">ABC transporter ATP-binding protein</fullName>
    </submittedName>
</protein>
<evidence type="ECO:0000256" key="3">
    <source>
        <dbReference type="ARBA" id="ARBA00022741"/>
    </source>
</evidence>
<keyword evidence="4 7" id="KW-0067">ATP-binding</keyword>
<dbReference type="RefSeq" id="WP_006055761.1">
    <property type="nucleotide sequence ID" value="NZ_RZHH01000001.1"/>
</dbReference>
<proteinExistence type="inferred from homology"/>
<comment type="caution">
    <text evidence="7">The sequence shown here is derived from an EMBL/GenBank/DDBJ whole genome shotgun (WGS) entry which is preliminary data.</text>
</comment>
<dbReference type="GO" id="GO:0016887">
    <property type="term" value="F:ATP hydrolysis activity"/>
    <property type="evidence" value="ECO:0007669"/>
    <property type="project" value="InterPro"/>
</dbReference>
<accession>A0A482TGH5</accession>
<comment type="similarity">
    <text evidence="1">Belongs to the ABC transporter superfamily.</text>
</comment>
<feature type="domain" description="ABC transporter" evidence="6">
    <location>
        <begin position="6"/>
        <end position="237"/>
    </location>
</feature>
<dbReference type="InterPro" id="IPR003439">
    <property type="entry name" value="ABC_transporter-like_ATP-bd"/>
</dbReference>
<evidence type="ECO:0000256" key="2">
    <source>
        <dbReference type="ARBA" id="ARBA00022448"/>
    </source>
</evidence>
<evidence type="ECO:0000259" key="6">
    <source>
        <dbReference type="PROSITE" id="PS50893"/>
    </source>
</evidence>
<organism evidence="7 8">
    <name type="scientific">Halogeometricum borinquense</name>
    <dbReference type="NCBI Taxonomy" id="60847"/>
    <lineage>
        <taxon>Archaea</taxon>
        <taxon>Methanobacteriati</taxon>
        <taxon>Methanobacteriota</taxon>
        <taxon>Stenosarchaea group</taxon>
        <taxon>Halobacteria</taxon>
        <taxon>Halobacteriales</taxon>
        <taxon>Haloferacaceae</taxon>
        <taxon>Halogeometricum</taxon>
    </lineage>
</organism>
<dbReference type="InterPro" id="IPR003593">
    <property type="entry name" value="AAA+_ATPase"/>
</dbReference>
<dbReference type="Pfam" id="PF00005">
    <property type="entry name" value="ABC_tran"/>
    <property type="match status" value="1"/>
</dbReference>
<dbReference type="Proteomes" id="UP000294028">
    <property type="component" value="Unassembled WGS sequence"/>
</dbReference>
<dbReference type="GeneID" id="9989268"/>
<evidence type="ECO:0000256" key="5">
    <source>
        <dbReference type="ARBA" id="ARBA00022970"/>
    </source>
</evidence>
<dbReference type="InterPro" id="IPR027417">
    <property type="entry name" value="P-loop_NTPase"/>
</dbReference>
<dbReference type="Gene3D" id="3.40.50.300">
    <property type="entry name" value="P-loop containing nucleotide triphosphate hydrolases"/>
    <property type="match status" value="1"/>
</dbReference>
<dbReference type="CDD" id="cd03224">
    <property type="entry name" value="ABC_TM1139_LivF_branched"/>
    <property type="match status" value="1"/>
</dbReference>
<dbReference type="AlphaFoldDB" id="A0A482TGH5"/>
<dbReference type="PROSITE" id="PS50893">
    <property type="entry name" value="ABC_TRANSPORTER_2"/>
    <property type="match status" value="1"/>
</dbReference>
<evidence type="ECO:0000313" key="8">
    <source>
        <dbReference type="Proteomes" id="UP000294028"/>
    </source>
</evidence>